<dbReference type="EMBL" id="CP045851">
    <property type="protein sequence ID" value="QGG95654.1"/>
    <property type="molecule type" value="Genomic_DNA"/>
</dbReference>
<evidence type="ECO:0000256" key="1">
    <source>
        <dbReference type="SAM" id="Phobius"/>
    </source>
</evidence>
<gene>
    <name evidence="2" type="ORF">GH723_11415</name>
</gene>
<dbReference type="Proteomes" id="UP000334019">
    <property type="component" value="Chromosome"/>
</dbReference>
<sequence length="136" mass="14501">MPPAADERGAGLIGTIAALSVFLVLLTFAVQLLFNLYATSAVTAAAYDAATMVASGSVDADDPADLGTAVRSAEEHARSLLGDYGDRATFDWDLRDDRVRLSVEVDHARVAISPVLGAFGLNRVERSVEVRVERPR</sequence>
<keyword evidence="1" id="KW-0812">Transmembrane</keyword>
<dbReference type="RefSeq" id="WP_153759760.1">
    <property type="nucleotide sequence ID" value="NZ_CP045851.1"/>
</dbReference>
<evidence type="ECO:0000313" key="3">
    <source>
        <dbReference type="Proteomes" id="UP000334019"/>
    </source>
</evidence>
<dbReference type="AlphaFoldDB" id="A0A5Q2RJH2"/>
<accession>A0A5Q2RJH2</accession>
<proteinExistence type="predicted"/>
<protein>
    <submittedName>
        <fullName evidence="2">Uncharacterized protein</fullName>
    </submittedName>
</protein>
<keyword evidence="1" id="KW-0472">Membrane</keyword>
<organism evidence="2 3">
    <name type="scientific">Actinomarinicola tropica</name>
    <dbReference type="NCBI Taxonomy" id="2789776"/>
    <lineage>
        <taxon>Bacteria</taxon>
        <taxon>Bacillati</taxon>
        <taxon>Actinomycetota</taxon>
        <taxon>Acidimicrobiia</taxon>
        <taxon>Acidimicrobiales</taxon>
        <taxon>Iamiaceae</taxon>
        <taxon>Actinomarinicola</taxon>
    </lineage>
</organism>
<keyword evidence="1" id="KW-1133">Transmembrane helix</keyword>
<name>A0A5Q2RJH2_9ACTN</name>
<evidence type="ECO:0000313" key="2">
    <source>
        <dbReference type="EMBL" id="QGG95654.1"/>
    </source>
</evidence>
<dbReference type="KEGG" id="atq:GH723_11415"/>
<feature type="transmembrane region" description="Helical" evidence="1">
    <location>
        <begin position="12"/>
        <end position="34"/>
    </location>
</feature>
<reference evidence="2 3" key="1">
    <citation type="submission" date="2019-11" db="EMBL/GenBank/DDBJ databases">
        <authorList>
            <person name="He Y."/>
        </authorList>
    </citation>
    <scope>NUCLEOTIDE SEQUENCE [LARGE SCALE GENOMIC DNA]</scope>
    <source>
        <strain evidence="2 3">SCSIO 58843</strain>
    </source>
</reference>
<keyword evidence="3" id="KW-1185">Reference proteome</keyword>